<feature type="compositionally biased region" description="Gly residues" evidence="6">
    <location>
        <begin position="59"/>
        <end position="71"/>
    </location>
</feature>
<protein>
    <recommendedName>
        <fullName evidence="14">Protein mesh</fullName>
    </recommendedName>
</protein>
<feature type="compositionally biased region" description="Polar residues" evidence="6">
    <location>
        <begin position="1343"/>
        <end position="1352"/>
    </location>
</feature>
<dbReference type="InterPro" id="IPR001846">
    <property type="entry name" value="VWF_type-D"/>
</dbReference>
<dbReference type="PROSITE" id="PS50856">
    <property type="entry name" value="AMOP"/>
    <property type="match status" value="1"/>
</dbReference>
<evidence type="ECO:0000256" key="2">
    <source>
        <dbReference type="ARBA" id="ARBA00022692"/>
    </source>
</evidence>
<feature type="compositionally biased region" description="Basic and acidic residues" evidence="6">
    <location>
        <begin position="1314"/>
        <end position="1326"/>
    </location>
</feature>
<dbReference type="Pfam" id="PF06119">
    <property type="entry name" value="NIDO"/>
    <property type="match status" value="1"/>
</dbReference>
<dbReference type="CDD" id="cd00033">
    <property type="entry name" value="CCP"/>
    <property type="match status" value="1"/>
</dbReference>
<dbReference type="SMART" id="SM00539">
    <property type="entry name" value="NIDO"/>
    <property type="match status" value="1"/>
</dbReference>
<feature type="region of interest" description="Disordered" evidence="6">
    <location>
        <begin position="1209"/>
        <end position="1352"/>
    </location>
</feature>
<comment type="caution">
    <text evidence="12">The sequence shown here is derived from an EMBL/GenBank/DDBJ whole genome shotgun (WGS) entry which is preliminary data.</text>
</comment>
<evidence type="ECO:0000256" key="6">
    <source>
        <dbReference type="SAM" id="MobiDB-lite"/>
    </source>
</evidence>
<dbReference type="PANTHER" id="PTHR13802:SF52">
    <property type="entry name" value="MUCIN-4"/>
    <property type="match status" value="1"/>
</dbReference>
<keyword evidence="4 7" id="KW-0472">Membrane</keyword>
<keyword evidence="8" id="KW-0732">Signal</keyword>
<proteinExistence type="predicted"/>
<feature type="transmembrane region" description="Helical" evidence="7">
    <location>
        <begin position="1159"/>
        <end position="1181"/>
    </location>
</feature>
<keyword evidence="3 7" id="KW-1133">Transmembrane helix</keyword>
<feature type="domain" description="VWFD" evidence="11">
    <location>
        <begin position="801"/>
        <end position="1011"/>
    </location>
</feature>
<dbReference type="InterPro" id="IPR000436">
    <property type="entry name" value="Sushi_SCR_CCP_dom"/>
</dbReference>
<organism evidence="12 13">
    <name type="scientific">Rhamnusium bicolor</name>
    <dbReference type="NCBI Taxonomy" id="1586634"/>
    <lineage>
        <taxon>Eukaryota</taxon>
        <taxon>Metazoa</taxon>
        <taxon>Ecdysozoa</taxon>
        <taxon>Arthropoda</taxon>
        <taxon>Hexapoda</taxon>
        <taxon>Insecta</taxon>
        <taxon>Pterygota</taxon>
        <taxon>Neoptera</taxon>
        <taxon>Endopterygota</taxon>
        <taxon>Coleoptera</taxon>
        <taxon>Polyphaga</taxon>
        <taxon>Cucujiformia</taxon>
        <taxon>Chrysomeloidea</taxon>
        <taxon>Cerambycidae</taxon>
        <taxon>Lepturinae</taxon>
        <taxon>Rhagiini</taxon>
        <taxon>Rhamnusium</taxon>
    </lineage>
</organism>
<dbReference type="InterPro" id="IPR051495">
    <property type="entry name" value="Epithelial_Barrier/Signaling"/>
</dbReference>
<feature type="compositionally biased region" description="Basic and acidic residues" evidence="6">
    <location>
        <begin position="1247"/>
        <end position="1257"/>
    </location>
</feature>
<feature type="region of interest" description="Disordered" evidence="6">
    <location>
        <begin position="23"/>
        <end position="103"/>
    </location>
</feature>
<evidence type="ECO:0000259" key="9">
    <source>
        <dbReference type="PROSITE" id="PS50856"/>
    </source>
</evidence>
<dbReference type="InterPro" id="IPR013783">
    <property type="entry name" value="Ig-like_fold"/>
</dbReference>
<dbReference type="Pfam" id="PF03782">
    <property type="entry name" value="AMOP"/>
    <property type="match status" value="1"/>
</dbReference>
<feature type="chain" id="PRO_5043507896" description="Protein mesh" evidence="8">
    <location>
        <begin position="20"/>
        <end position="1352"/>
    </location>
</feature>
<dbReference type="PANTHER" id="PTHR13802">
    <property type="entry name" value="MUCIN 4-RELATED"/>
    <property type="match status" value="1"/>
</dbReference>
<dbReference type="SUPFAM" id="SSF57535">
    <property type="entry name" value="Complement control module/SCR domain"/>
    <property type="match status" value="1"/>
</dbReference>
<gene>
    <name evidence="12" type="ORF">NQ314_000646</name>
</gene>
<evidence type="ECO:0000256" key="7">
    <source>
        <dbReference type="SAM" id="Phobius"/>
    </source>
</evidence>
<evidence type="ECO:0000256" key="5">
    <source>
        <dbReference type="ARBA" id="ARBA00023157"/>
    </source>
</evidence>
<evidence type="ECO:0000256" key="3">
    <source>
        <dbReference type="ARBA" id="ARBA00022989"/>
    </source>
</evidence>
<evidence type="ECO:0008006" key="14">
    <source>
        <dbReference type="Google" id="ProtNLM"/>
    </source>
</evidence>
<dbReference type="Pfam" id="PF00084">
    <property type="entry name" value="Sushi"/>
    <property type="match status" value="1"/>
</dbReference>
<feature type="compositionally biased region" description="Polar residues" evidence="6">
    <location>
        <begin position="91"/>
        <end position="103"/>
    </location>
</feature>
<evidence type="ECO:0000259" key="11">
    <source>
        <dbReference type="PROSITE" id="PS51233"/>
    </source>
</evidence>
<dbReference type="SMART" id="SM00723">
    <property type="entry name" value="AMOP"/>
    <property type="match status" value="1"/>
</dbReference>
<feature type="domain" description="NIDO" evidence="10">
    <location>
        <begin position="264"/>
        <end position="427"/>
    </location>
</feature>
<dbReference type="Pfam" id="PF00094">
    <property type="entry name" value="VWD"/>
    <property type="match status" value="1"/>
</dbReference>
<keyword evidence="5" id="KW-1015">Disulfide bond</keyword>
<accession>A0AAV8ZTZ1</accession>
<dbReference type="Proteomes" id="UP001162156">
    <property type="component" value="Unassembled WGS sequence"/>
</dbReference>
<dbReference type="SMART" id="SM00216">
    <property type="entry name" value="VWD"/>
    <property type="match status" value="1"/>
</dbReference>
<feature type="signal peptide" evidence="8">
    <location>
        <begin position="1"/>
        <end position="19"/>
    </location>
</feature>
<evidence type="ECO:0000313" key="12">
    <source>
        <dbReference type="EMBL" id="KAJ8971559.1"/>
    </source>
</evidence>
<sequence length="1352" mass="154658">MNLIWTVLTLLLLSVSVYAQEPDLNNEPETEPDAEEIPVEGGEDLGPVIEDQNEQPDQPGGGGPLDAGGFNGTYDVVEPSVEPSPDPEITNIETDTNYTNSDDIISTNPKWTLQKLGRSGNYVTFYGPDYDPMTSNIAPQTSDQRGFSGTPYTITEARLAQIRRLFMYPYYDRGGNADNEGDYQKEIQSSTPQVHKNLNFQLPFFGFRFNYTRVSLNGYLEFSDPPPNFEYPLVFPVKDWPKRNDPSFIGIFFSKCRVGNLRDADIDRRAPGVYFRMERDLRTRQDQMGVEIRERLTWDIREGVIGSETFRPKHAIIVTWKNVSFNGGFANALYQTNTFQLVLATDEVYTYAMFNYLNIDWTSHTEAGGDTRKGEGGVSAYVGFNAGNGTRSYEYKPYSQESVIRDLTATGFANGFKGRHLFRIDENILLGSCNKDIDGANLPLMFAPESGNMLGGTVVNITGPCFNPDDQVKCKFDVADIITGYVVDRNRAICVQPPLMVEGYVRLEIAIGPGTYKWKGQYYVESPSTAAQKIYFKDTRVHERSPSEIRITWEKQNLTTNENANIRMSLWGYRETTIRPTFVYITDIADNIQNTGEYTIVNTYTTTQQTVEITPVVWSRPIPIGWYFQFQWENMYGRNWPKYLCDDWLRTDRYLKNFAHELPQCPCTVQQALADKGKYMPDFDCDKDSNPQCYYNNQALHCVKTGSPTLEGSEQQCCYDKNGYLMLSYDQQWGSSPRRCHDIGKMPYNEATKVPTLSQWFNDVVPRYLCCLWQEEQAVGCETLRFERRPTQDCVAYQAPGIAGVYGDPHFITFDDVEYTFNGKGEFVLVKSNTRTDNLEVQGRFEQMDDNAYGEVRATQLTSIVARGNSSTIVEVRRRPLDARWRYRLDVVANGRRIFFDRPSLKFQHFPGVTVYTPTYILNQSEVIMMFDNGAGVEVLDNQGYMTARVFLPWTFINKTVGLFGNWSFNQEDDFTLPDGQRVSIVSNINDMERVYNDFGSHWMIDDVLDPLKGRAMFFREFGRTSATYNNKTFRPQFLMTPEEIIPANRSQQIDRTYQICSTRMYECYYDYAMTLNRDLAHFTQNYKATIYSLKETTRTKVVSCGVLETPRFGRKSTFLFIPGTKVTFECNQEFVLVGDHRRTCQADGQQEYSSRQAAITWGIILAVLIPLILVIAYIAYKVYKRFLSAEDDSDWHYDDTVKRKSVGNLNMSPNSEFSDDEDFPRSPVSSDKSDTGSGILKKRRSYDKSYRTHEPLKGLPETEFEDKPWDPNANEYEPETKPLKTDTSPASPTSPTSPTASVLYSVPFSQKPDLVKVDNDRKQYNSEDYAVPLKKSPKERFSSQSSIITDV</sequence>
<comment type="subcellular location">
    <subcellularLocation>
        <location evidence="1">Membrane</location>
    </subcellularLocation>
</comment>
<evidence type="ECO:0000313" key="13">
    <source>
        <dbReference type="Proteomes" id="UP001162156"/>
    </source>
</evidence>
<evidence type="ECO:0000259" key="10">
    <source>
        <dbReference type="PROSITE" id="PS51220"/>
    </source>
</evidence>
<dbReference type="PROSITE" id="PS51233">
    <property type="entry name" value="VWFD"/>
    <property type="match status" value="1"/>
</dbReference>
<dbReference type="EMBL" id="JANEYF010000191">
    <property type="protein sequence ID" value="KAJ8971559.1"/>
    <property type="molecule type" value="Genomic_DNA"/>
</dbReference>
<dbReference type="InterPro" id="IPR003886">
    <property type="entry name" value="NIDO_dom"/>
</dbReference>
<feature type="compositionally biased region" description="Low complexity" evidence="6">
    <location>
        <begin position="1288"/>
        <end position="1302"/>
    </location>
</feature>
<dbReference type="InterPro" id="IPR005533">
    <property type="entry name" value="AMOP_dom"/>
</dbReference>
<dbReference type="GO" id="GO:0016020">
    <property type="term" value="C:membrane"/>
    <property type="evidence" value="ECO:0007669"/>
    <property type="project" value="UniProtKB-SubCell"/>
</dbReference>
<keyword evidence="2 7" id="KW-0812">Transmembrane</keyword>
<evidence type="ECO:0000256" key="1">
    <source>
        <dbReference type="ARBA" id="ARBA00004370"/>
    </source>
</evidence>
<feature type="compositionally biased region" description="Acidic residues" evidence="6">
    <location>
        <begin position="24"/>
        <end position="43"/>
    </location>
</feature>
<feature type="domain" description="AMOP" evidence="9">
    <location>
        <begin position="637"/>
        <end position="788"/>
    </location>
</feature>
<dbReference type="InterPro" id="IPR014756">
    <property type="entry name" value="Ig_E-set"/>
</dbReference>
<dbReference type="PROSITE" id="PS51220">
    <property type="entry name" value="NIDO"/>
    <property type="match status" value="1"/>
</dbReference>
<dbReference type="Gene3D" id="2.10.70.10">
    <property type="entry name" value="Complement Module, domain 1"/>
    <property type="match status" value="1"/>
</dbReference>
<dbReference type="SUPFAM" id="SSF81296">
    <property type="entry name" value="E set domains"/>
    <property type="match status" value="1"/>
</dbReference>
<dbReference type="GO" id="GO:0007160">
    <property type="term" value="P:cell-matrix adhesion"/>
    <property type="evidence" value="ECO:0007669"/>
    <property type="project" value="InterPro"/>
</dbReference>
<name>A0AAV8ZTZ1_9CUCU</name>
<evidence type="ECO:0000256" key="8">
    <source>
        <dbReference type="SAM" id="SignalP"/>
    </source>
</evidence>
<dbReference type="Gene3D" id="2.60.40.10">
    <property type="entry name" value="Immunoglobulins"/>
    <property type="match status" value="1"/>
</dbReference>
<keyword evidence="13" id="KW-1185">Reference proteome</keyword>
<dbReference type="InterPro" id="IPR035976">
    <property type="entry name" value="Sushi/SCR/CCP_sf"/>
</dbReference>
<evidence type="ECO:0000256" key="4">
    <source>
        <dbReference type="ARBA" id="ARBA00023136"/>
    </source>
</evidence>
<reference evidence="12" key="1">
    <citation type="journal article" date="2023" name="Insect Mol. Biol.">
        <title>Genome sequencing provides insights into the evolution of gene families encoding plant cell wall-degrading enzymes in longhorned beetles.</title>
        <authorList>
            <person name="Shin N.R."/>
            <person name="Okamura Y."/>
            <person name="Kirsch R."/>
            <person name="Pauchet Y."/>
        </authorList>
    </citation>
    <scope>NUCLEOTIDE SEQUENCE</scope>
    <source>
        <strain evidence="12">RBIC_L_NR</strain>
    </source>
</reference>